<protein>
    <submittedName>
        <fullName evidence="1">Uncharacterized protein</fullName>
    </submittedName>
</protein>
<organism evidence="1">
    <name type="scientific">Lepeophtheirus salmonis</name>
    <name type="common">Salmon louse</name>
    <name type="synonym">Caligus salmonis</name>
    <dbReference type="NCBI Taxonomy" id="72036"/>
    <lineage>
        <taxon>Eukaryota</taxon>
        <taxon>Metazoa</taxon>
        <taxon>Ecdysozoa</taxon>
        <taxon>Arthropoda</taxon>
        <taxon>Crustacea</taxon>
        <taxon>Multicrustacea</taxon>
        <taxon>Hexanauplia</taxon>
        <taxon>Copepoda</taxon>
        <taxon>Siphonostomatoida</taxon>
        <taxon>Caligidae</taxon>
        <taxon>Lepeophtheirus</taxon>
    </lineage>
</organism>
<name>A0A0K2TIK5_LEPSM</name>
<evidence type="ECO:0000313" key="1">
    <source>
        <dbReference type="EMBL" id="CDW25660.1"/>
    </source>
</evidence>
<sequence length="148" mass="17268">GWNPDPWILFIPWEIEGNPRKHFLLFIVYHYSLLFLLIHGQSSISSSPFPSPSSFHNSNLCKQQTSLLGHLTPFSRITYSPLLQVKLWIESYNNHHHSKDHAGTRKRSLEIYPSFPSHPITNAQTLIRRFQSNWKESQNTIATVRCEE</sequence>
<dbReference type="AlphaFoldDB" id="A0A0K2TIK5"/>
<feature type="non-terminal residue" evidence="1">
    <location>
        <position position="1"/>
    </location>
</feature>
<reference evidence="1" key="1">
    <citation type="submission" date="2014-05" db="EMBL/GenBank/DDBJ databases">
        <authorList>
            <person name="Chronopoulou M."/>
        </authorList>
    </citation>
    <scope>NUCLEOTIDE SEQUENCE</scope>
    <source>
        <tissue evidence="1">Whole organism</tissue>
    </source>
</reference>
<dbReference type="EMBL" id="HACA01008299">
    <property type="protein sequence ID" value="CDW25660.1"/>
    <property type="molecule type" value="Transcribed_RNA"/>
</dbReference>
<accession>A0A0K2TIK5</accession>
<proteinExistence type="predicted"/>